<protein>
    <recommendedName>
        <fullName evidence="4">tripeptidyl-peptidase II</fullName>
        <ecNumber evidence="4">3.4.14.10</ecNumber>
    </recommendedName>
</protein>
<dbReference type="PANTHER" id="PTHR14218:SF15">
    <property type="entry name" value="TRIPEPTIDYL-PEPTIDASE 1"/>
    <property type="match status" value="1"/>
</dbReference>
<dbReference type="GO" id="GO:0006508">
    <property type="term" value="P:proteolysis"/>
    <property type="evidence" value="ECO:0007669"/>
    <property type="project" value="UniProtKB-KW"/>
</dbReference>
<feature type="active site" description="Charge relay system" evidence="15">
    <location>
        <position position="289"/>
    </location>
</feature>
<evidence type="ECO:0000256" key="12">
    <source>
        <dbReference type="ARBA" id="ARBA00023026"/>
    </source>
</evidence>
<evidence type="ECO:0000313" key="19">
    <source>
        <dbReference type="Proteomes" id="UP000006352"/>
    </source>
</evidence>
<feature type="signal peptide" evidence="16">
    <location>
        <begin position="1"/>
        <end position="17"/>
    </location>
</feature>
<gene>
    <name evidence="18" type="ORF">FIBRA_05147</name>
</gene>
<dbReference type="GO" id="GO:0008240">
    <property type="term" value="F:tripeptidyl-peptidase activity"/>
    <property type="evidence" value="ECO:0007669"/>
    <property type="project" value="UniProtKB-EC"/>
</dbReference>
<dbReference type="Gene3D" id="3.40.50.200">
    <property type="entry name" value="Peptidase S8/S53 domain"/>
    <property type="match status" value="1"/>
</dbReference>
<evidence type="ECO:0000256" key="3">
    <source>
        <dbReference type="ARBA" id="ARBA00004239"/>
    </source>
</evidence>
<organism evidence="18 19">
    <name type="scientific">Fibroporia radiculosa</name>
    <dbReference type="NCBI Taxonomy" id="599839"/>
    <lineage>
        <taxon>Eukaryota</taxon>
        <taxon>Fungi</taxon>
        <taxon>Dikarya</taxon>
        <taxon>Basidiomycota</taxon>
        <taxon>Agaricomycotina</taxon>
        <taxon>Agaricomycetes</taxon>
        <taxon>Polyporales</taxon>
        <taxon>Fibroporiaceae</taxon>
        <taxon>Fibroporia</taxon>
    </lineage>
</organism>
<dbReference type="PANTHER" id="PTHR14218">
    <property type="entry name" value="PROTEASE S8 TRIPEPTIDYL PEPTIDASE I CLN2"/>
    <property type="match status" value="1"/>
</dbReference>
<evidence type="ECO:0000256" key="16">
    <source>
        <dbReference type="SAM" id="SignalP"/>
    </source>
</evidence>
<keyword evidence="12" id="KW-0843">Virulence</keyword>
<dbReference type="HOGENOM" id="CLU_013783_3_1_1"/>
<comment type="catalytic activity">
    <reaction evidence="1">
        <text>Release of an N-terminal tripeptide from a polypeptide.</text>
        <dbReference type="EC" id="3.4.14.10"/>
    </reaction>
</comment>
<evidence type="ECO:0000256" key="8">
    <source>
        <dbReference type="ARBA" id="ARBA00022729"/>
    </source>
</evidence>
<evidence type="ECO:0000256" key="10">
    <source>
        <dbReference type="ARBA" id="ARBA00022825"/>
    </source>
</evidence>
<reference evidence="18 19" key="1">
    <citation type="journal article" date="2012" name="Appl. Environ. Microbiol.">
        <title>Short-read sequencing for genomic analysis of the brown rot fungus Fibroporia radiculosa.</title>
        <authorList>
            <person name="Tang J.D."/>
            <person name="Perkins A.D."/>
            <person name="Sonstegard T.S."/>
            <person name="Schroeder S.G."/>
            <person name="Burgess S.C."/>
            <person name="Diehl S.V."/>
        </authorList>
    </citation>
    <scope>NUCLEOTIDE SEQUENCE [LARGE SCALE GENOMIC DNA]</scope>
    <source>
        <strain evidence="18 19">TFFH 294</strain>
    </source>
</reference>
<keyword evidence="7 15" id="KW-0479">Metal-binding</keyword>
<evidence type="ECO:0000256" key="9">
    <source>
        <dbReference type="ARBA" id="ARBA00022801"/>
    </source>
</evidence>
<dbReference type="GO" id="GO:0004252">
    <property type="term" value="F:serine-type endopeptidase activity"/>
    <property type="evidence" value="ECO:0007669"/>
    <property type="project" value="UniProtKB-UniRule"/>
</dbReference>
<evidence type="ECO:0000256" key="14">
    <source>
        <dbReference type="ARBA" id="ARBA00023180"/>
    </source>
</evidence>
<evidence type="ECO:0000256" key="13">
    <source>
        <dbReference type="ARBA" id="ARBA00023145"/>
    </source>
</evidence>
<dbReference type="Pfam" id="PF00082">
    <property type="entry name" value="Peptidase_S8"/>
    <property type="match status" value="1"/>
</dbReference>
<evidence type="ECO:0000256" key="1">
    <source>
        <dbReference type="ARBA" id="ARBA00001910"/>
    </source>
</evidence>
<keyword evidence="19" id="KW-1185">Reference proteome</keyword>
<evidence type="ECO:0000256" key="15">
    <source>
        <dbReference type="PROSITE-ProRule" id="PRU01032"/>
    </source>
</evidence>
<dbReference type="SUPFAM" id="SSF52743">
    <property type="entry name" value="Subtilisin-like"/>
    <property type="match status" value="1"/>
</dbReference>
<dbReference type="Pfam" id="PF09286">
    <property type="entry name" value="Pro-kuma_activ"/>
    <property type="match status" value="1"/>
</dbReference>
<accession>J4GQG8</accession>
<dbReference type="InterPro" id="IPR030400">
    <property type="entry name" value="Sedolisin_dom"/>
</dbReference>
<dbReference type="InParanoid" id="J4GQG8"/>
<comment type="cofactor">
    <cofactor evidence="15">
        <name>Ca(2+)</name>
        <dbReference type="ChEBI" id="CHEBI:29108"/>
    </cofactor>
    <text evidence="15">Binds 1 Ca(2+) ion per subunit.</text>
</comment>
<evidence type="ECO:0000256" key="5">
    <source>
        <dbReference type="ARBA" id="ARBA00022525"/>
    </source>
</evidence>
<sequence>MIRTGLLLVSLATLVASKPTSRALQLHEVRASAPSGFSLDGPASPSTVLDLRLALVQNDPSGLIETLYDVSTPSSPHYGEFLSKTEVEKFVAPKPESVTAVNEWLNENGITSRTISPAGDWLSISVPVEQANALFDTQFSVFTHLPSGAQSIRTLSYSIPSDLKGHLDLVHPTTTFTPPSAKLPIQAVPYTGVKEFKNFTSAGDPAGDCPDTYVDPGCLEAIYNIPRTAATQSSNYITVTGYDDEYANQSDLETFLYWERPCIPSSTTFTVEELDGGINDQTPADAGYEADLDTQYTVGVATNVPVVFLSVGEDDSDGVFGFLDTANYILGNDTLPSVITTSYSSNEEYVSINVANNLCNAYAQLGARGVSVLFSSGDGGVSGAVSENCTDFVPSFPSGCPYVTSVGATQSYTPETAASFSSGGFSNYWGTPSFQSSAVSSYLSQLGSTNSGLYNASGRGFPDVSAQGVDFFISLNGNFYTLSGTSCSTPTFASVIALLNDQLVAAGKPTLGWLNPFLYSTGLSALNDITSGDNPGCNTNGFSATTGWDPVTGLGTPDFTSLQSAVGL</sequence>
<evidence type="ECO:0000256" key="7">
    <source>
        <dbReference type="ARBA" id="ARBA00022723"/>
    </source>
</evidence>
<keyword evidence="13" id="KW-0865">Zymogen</keyword>
<feature type="chain" id="PRO_5003778205" description="tripeptidyl-peptidase II" evidence="16">
    <location>
        <begin position="18"/>
        <end position="568"/>
    </location>
</feature>
<dbReference type="SUPFAM" id="SSF54897">
    <property type="entry name" value="Protease propeptides/inhibitors"/>
    <property type="match status" value="1"/>
</dbReference>
<proteinExistence type="predicted"/>
<evidence type="ECO:0000259" key="17">
    <source>
        <dbReference type="PROSITE" id="PS51695"/>
    </source>
</evidence>
<evidence type="ECO:0000313" key="18">
    <source>
        <dbReference type="EMBL" id="CCM03030.1"/>
    </source>
</evidence>
<comment type="subcellular location">
    <subcellularLocation>
        <location evidence="3">Secreted</location>
        <location evidence="3">Extracellular space</location>
    </subcellularLocation>
</comment>
<dbReference type="FunFam" id="3.40.50.200:FF:000015">
    <property type="entry name" value="Tripeptidyl peptidase A"/>
    <property type="match status" value="1"/>
</dbReference>
<dbReference type="STRING" id="599839.J4GQG8"/>
<feature type="binding site" evidence="15">
    <location>
        <position position="547"/>
    </location>
    <ligand>
        <name>Ca(2+)</name>
        <dbReference type="ChEBI" id="CHEBI:29108"/>
    </ligand>
</feature>
<name>J4GQG8_9APHY</name>
<keyword evidence="5" id="KW-0964">Secreted</keyword>
<feature type="active site" description="Charge relay system" evidence="15">
    <location>
        <position position="486"/>
    </location>
</feature>
<dbReference type="OrthoDB" id="409122at2759"/>
<feature type="binding site" evidence="15">
    <location>
        <position position="528"/>
    </location>
    <ligand>
        <name>Ca(2+)</name>
        <dbReference type="ChEBI" id="CHEBI:29108"/>
    </ligand>
</feature>
<keyword evidence="9 15" id="KW-0378">Hydrolase</keyword>
<keyword evidence="6 15" id="KW-0645">Protease</keyword>
<dbReference type="Proteomes" id="UP000006352">
    <property type="component" value="Unassembled WGS sequence"/>
</dbReference>
<evidence type="ECO:0000256" key="2">
    <source>
        <dbReference type="ARBA" id="ARBA00002451"/>
    </source>
</evidence>
<dbReference type="PROSITE" id="PS51695">
    <property type="entry name" value="SEDOLISIN"/>
    <property type="match status" value="1"/>
</dbReference>
<dbReference type="InterPro" id="IPR000209">
    <property type="entry name" value="Peptidase_S8/S53_dom"/>
</dbReference>
<dbReference type="GO" id="GO:0046872">
    <property type="term" value="F:metal ion binding"/>
    <property type="evidence" value="ECO:0007669"/>
    <property type="project" value="UniProtKB-UniRule"/>
</dbReference>
<dbReference type="CDD" id="cd11377">
    <property type="entry name" value="Pro-peptidase_S53"/>
    <property type="match status" value="1"/>
</dbReference>
<feature type="binding site" evidence="15">
    <location>
        <position position="529"/>
    </location>
    <ligand>
        <name>Ca(2+)</name>
        <dbReference type="ChEBI" id="CHEBI:29108"/>
    </ligand>
</feature>
<dbReference type="RefSeq" id="XP_012182313.1">
    <property type="nucleotide sequence ID" value="XM_012326923.1"/>
</dbReference>
<dbReference type="EMBL" id="HE797097">
    <property type="protein sequence ID" value="CCM03030.1"/>
    <property type="molecule type" value="Genomic_DNA"/>
</dbReference>
<evidence type="ECO:0000256" key="6">
    <source>
        <dbReference type="ARBA" id="ARBA00022670"/>
    </source>
</evidence>
<keyword evidence="8 16" id="KW-0732">Signal</keyword>
<dbReference type="GO" id="GO:0005576">
    <property type="term" value="C:extracellular region"/>
    <property type="evidence" value="ECO:0007669"/>
    <property type="project" value="UniProtKB-SubCell"/>
</dbReference>
<dbReference type="CDD" id="cd04056">
    <property type="entry name" value="Peptidases_S53"/>
    <property type="match status" value="1"/>
</dbReference>
<dbReference type="SMART" id="SM00944">
    <property type="entry name" value="Pro-kuma_activ"/>
    <property type="match status" value="1"/>
</dbReference>
<dbReference type="InterPro" id="IPR036852">
    <property type="entry name" value="Peptidase_S8/S53_dom_sf"/>
</dbReference>
<comment type="function">
    <text evidence="2">Secreted tripeptidyl-peptidase which degrades proteins at acidic pHs and is involved in virulence.</text>
</comment>
<keyword evidence="14" id="KW-0325">Glycoprotein</keyword>
<dbReference type="InterPro" id="IPR015366">
    <property type="entry name" value="S53_propep"/>
</dbReference>
<feature type="domain" description="Peptidase S53" evidence="17">
    <location>
        <begin position="213"/>
        <end position="568"/>
    </location>
</feature>
<dbReference type="GeneID" id="24097941"/>
<evidence type="ECO:0000256" key="4">
    <source>
        <dbReference type="ARBA" id="ARBA00012462"/>
    </source>
</evidence>
<keyword evidence="10 15" id="KW-0720">Serine protease</keyword>
<evidence type="ECO:0000256" key="11">
    <source>
        <dbReference type="ARBA" id="ARBA00022837"/>
    </source>
</evidence>
<keyword evidence="11 15" id="KW-0106">Calcium</keyword>
<dbReference type="AlphaFoldDB" id="J4GQG8"/>
<dbReference type="EC" id="3.4.14.10" evidence="4"/>
<dbReference type="InterPro" id="IPR050819">
    <property type="entry name" value="Tripeptidyl-peptidase_I"/>
</dbReference>
<feature type="active site" description="Charge relay system" evidence="15">
    <location>
        <position position="293"/>
    </location>
</feature>
<feature type="binding site" evidence="15">
    <location>
        <position position="549"/>
    </location>
    <ligand>
        <name>Ca(2+)</name>
        <dbReference type="ChEBI" id="CHEBI:29108"/>
    </ligand>
</feature>